<name>A0A344J3Q1_9GAMM</name>
<feature type="chain" id="PRO_5017037797" description="Regulator of ribonuclease activity B domain-containing protein" evidence="1">
    <location>
        <begin position="22"/>
        <end position="129"/>
    </location>
</feature>
<dbReference type="RefSeq" id="WP_112925880.1">
    <property type="nucleotide sequence ID" value="NZ_CP029556.1"/>
</dbReference>
<keyword evidence="4" id="KW-1185">Reference proteome</keyword>
<evidence type="ECO:0000256" key="1">
    <source>
        <dbReference type="SAM" id="SignalP"/>
    </source>
</evidence>
<dbReference type="Pfam" id="PF06877">
    <property type="entry name" value="RraB"/>
    <property type="match status" value="1"/>
</dbReference>
<sequence>MKLIKLLLTAIVLLLPVCGSASPRTSDHHTAQTVTLEIDRSQPFELGVIIVFDSEPKQFEALARRLLENGFDPSLDVIQSDTGHIQYILMAQKTMMFNADTFNALSSTLTKAANESGGNLSWKFAQIKK</sequence>
<accession>A0A344J3Q1</accession>
<evidence type="ECO:0000313" key="3">
    <source>
        <dbReference type="EMBL" id="AXA83661.1"/>
    </source>
</evidence>
<dbReference type="KEGG" id="lue:DCD74_02225"/>
<evidence type="ECO:0000259" key="2">
    <source>
        <dbReference type="Pfam" id="PF06877"/>
    </source>
</evidence>
<reference evidence="4" key="1">
    <citation type="submission" date="2018-05" db="EMBL/GenBank/DDBJ databases">
        <title>Luteimonas pekinense sp. nov., isolated from human Meibomian gland secretions, Beijing, China.</title>
        <authorList>
            <person name="Wen T."/>
            <person name="Bai H."/>
            <person name="Lv H."/>
        </authorList>
    </citation>
    <scope>NUCLEOTIDE SEQUENCE [LARGE SCALE GENOMIC DNA]</scope>
    <source>
        <strain evidence="4">83-4</strain>
    </source>
</reference>
<dbReference type="InterPro" id="IPR009671">
    <property type="entry name" value="RraB_dom"/>
</dbReference>
<organism evidence="3 4">
    <name type="scientific">Solilutibacter oculi</name>
    <dbReference type="NCBI Taxonomy" id="2698682"/>
    <lineage>
        <taxon>Bacteria</taxon>
        <taxon>Pseudomonadati</taxon>
        <taxon>Pseudomonadota</taxon>
        <taxon>Gammaproteobacteria</taxon>
        <taxon>Lysobacterales</taxon>
        <taxon>Lysobacteraceae</taxon>
        <taxon>Solilutibacter</taxon>
    </lineage>
</organism>
<proteinExistence type="predicted"/>
<feature type="domain" description="Regulator of ribonuclease activity B" evidence="2">
    <location>
        <begin position="39"/>
        <end position="119"/>
    </location>
</feature>
<evidence type="ECO:0000313" key="4">
    <source>
        <dbReference type="Proteomes" id="UP000251842"/>
    </source>
</evidence>
<protein>
    <recommendedName>
        <fullName evidence="2">Regulator of ribonuclease activity B domain-containing protein</fullName>
    </recommendedName>
</protein>
<feature type="signal peptide" evidence="1">
    <location>
        <begin position="1"/>
        <end position="21"/>
    </location>
</feature>
<dbReference type="AlphaFoldDB" id="A0A344J3Q1"/>
<gene>
    <name evidence="3" type="ORF">DCD74_02225</name>
</gene>
<dbReference type="Proteomes" id="UP000251842">
    <property type="component" value="Chromosome"/>
</dbReference>
<dbReference type="EMBL" id="CP029556">
    <property type="protein sequence ID" value="AXA83661.1"/>
    <property type="molecule type" value="Genomic_DNA"/>
</dbReference>
<keyword evidence="1" id="KW-0732">Signal</keyword>